<gene>
    <name evidence="1" type="ORF">SAMN04489726_1620</name>
</gene>
<name>A0A1G9T817_ALLAB</name>
<reference evidence="1 2" key="1">
    <citation type="submission" date="2016-10" db="EMBL/GenBank/DDBJ databases">
        <authorList>
            <person name="de Groot N.N."/>
        </authorList>
    </citation>
    <scope>NUCLEOTIDE SEQUENCE [LARGE SCALE GENOMIC DNA]</scope>
    <source>
        <strain evidence="1 2">DSM 44149</strain>
    </source>
</reference>
<dbReference type="STRING" id="211114.SAMN04489726_1620"/>
<dbReference type="Proteomes" id="UP000183376">
    <property type="component" value="Chromosome I"/>
</dbReference>
<dbReference type="AlphaFoldDB" id="A0A1G9T817"/>
<protein>
    <submittedName>
        <fullName evidence="1">Uncharacterized protein</fullName>
    </submittedName>
</protein>
<proteinExistence type="predicted"/>
<evidence type="ECO:0000313" key="2">
    <source>
        <dbReference type="Proteomes" id="UP000183376"/>
    </source>
</evidence>
<accession>A0A1G9T817</accession>
<keyword evidence="2" id="KW-1185">Reference proteome</keyword>
<dbReference type="EMBL" id="LT629701">
    <property type="protein sequence ID" value="SDM43814.1"/>
    <property type="molecule type" value="Genomic_DNA"/>
</dbReference>
<organism evidence="1 2">
    <name type="scientific">Allokutzneria albata</name>
    <name type="common">Kibdelosporangium albatum</name>
    <dbReference type="NCBI Taxonomy" id="211114"/>
    <lineage>
        <taxon>Bacteria</taxon>
        <taxon>Bacillati</taxon>
        <taxon>Actinomycetota</taxon>
        <taxon>Actinomycetes</taxon>
        <taxon>Pseudonocardiales</taxon>
        <taxon>Pseudonocardiaceae</taxon>
        <taxon>Allokutzneria</taxon>
    </lineage>
</organism>
<evidence type="ECO:0000313" key="1">
    <source>
        <dbReference type="EMBL" id="SDM43814.1"/>
    </source>
</evidence>
<sequence length="33" mass="3783">MIILLASAGFVVYALCSGIVRSWFAYKAYHRQF</sequence>